<reference evidence="3" key="1">
    <citation type="journal article" date="2021" name="Nat. Microbiol.">
        <title>Cocultivation of an ultrasmall environmental parasitic bacterium with lytic ability against bacteria associated with wastewater foams.</title>
        <authorList>
            <person name="Batinovic S."/>
            <person name="Rose J.J.A."/>
            <person name="Ratcliffe J."/>
            <person name="Seviour R.J."/>
            <person name="Petrovski S."/>
        </authorList>
    </citation>
    <scope>NUCLEOTIDE SEQUENCE</scope>
    <source>
        <strain evidence="3">CON44</strain>
    </source>
</reference>
<organism evidence="3">
    <name type="scientific">Gordonia amarae</name>
    <dbReference type="NCBI Taxonomy" id="36821"/>
    <lineage>
        <taxon>Bacteria</taxon>
        <taxon>Bacillati</taxon>
        <taxon>Actinomycetota</taxon>
        <taxon>Actinomycetes</taxon>
        <taxon>Mycobacteriales</taxon>
        <taxon>Gordoniaceae</taxon>
        <taxon>Gordonia</taxon>
    </lineage>
</organism>
<dbReference type="GO" id="GO:0070967">
    <property type="term" value="F:coenzyme F420 binding"/>
    <property type="evidence" value="ECO:0007669"/>
    <property type="project" value="TreeGrafter"/>
</dbReference>
<gene>
    <name evidence="3" type="ORF">GII30_16570</name>
</gene>
<dbReference type="GO" id="GO:0016491">
    <property type="term" value="F:oxidoreductase activity"/>
    <property type="evidence" value="ECO:0007669"/>
    <property type="project" value="InterPro"/>
</dbReference>
<name>A0A857MIE4_9ACTN</name>
<comment type="similarity">
    <text evidence="1">Belongs to the F420H(2)-dependent quinone reductase family.</text>
</comment>
<dbReference type="PANTHER" id="PTHR39428">
    <property type="entry name" value="F420H(2)-DEPENDENT QUINONE REDUCTASE RV1261C"/>
    <property type="match status" value="1"/>
</dbReference>
<dbReference type="AlphaFoldDB" id="A0A857MIE4"/>
<dbReference type="InterPro" id="IPR004378">
    <property type="entry name" value="F420H2_quin_Rdtase"/>
</dbReference>
<dbReference type="PANTHER" id="PTHR39428:SF1">
    <property type="entry name" value="F420H(2)-DEPENDENT QUINONE REDUCTASE RV1261C"/>
    <property type="match status" value="1"/>
</dbReference>
<dbReference type="EMBL" id="CP045810">
    <property type="protein sequence ID" value="QHN40540.1"/>
    <property type="molecule type" value="Genomic_DNA"/>
</dbReference>
<comment type="catalytic activity">
    <reaction evidence="2">
        <text>oxidized coenzyme F420-(gamma-L-Glu)(n) + a quinol + H(+) = reduced coenzyme F420-(gamma-L-Glu)(n) + a quinone</text>
        <dbReference type="Rhea" id="RHEA:39663"/>
        <dbReference type="Rhea" id="RHEA-COMP:12939"/>
        <dbReference type="Rhea" id="RHEA-COMP:14378"/>
        <dbReference type="ChEBI" id="CHEBI:15378"/>
        <dbReference type="ChEBI" id="CHEBI:24646"/>
        <dbReference type="ChEBI" id="CHEBI:132124"/>
        <dbReference type="ChEBI" id="CHEBI:133980"/>
        <dbReference type="ChEBI" id="CHEBI:139511"/>
    </reaction>
</comment>
<evidence type="ECO:0000313" key="3">
    <source>
        <dbReference type="EMBL" id="QHN40540.1"/>
    </source>
</evidence>
<proteinExistence type="inferred from homology"/>
<sequence length="139" mass="15423">MLSVHQVIYERSGGAVGHRLLFGLPSLLLRTTGRKTGLRRTHGLIYVQDGDDLLVVASNNGDPAAPGWLANIRACPECEFQIGRTVHTAVATVIGPADRSYARRWELVNARLFGLYEKRQRAMTRRIAIVVLSSATERR</sequence>
<dbReference type="RefSeq" id="WP_005190632.1">
    <property type="nucleotide sequence ID" value="NZ_CP045804.1"/>
</dbReference>
<dbReference type="Pfam" id="PF04075">
    <property type="entry name" value="F420H2_quin_red"/>
    <property type="match status" value="1"/>
</dbReference>
<dbReference type="Gene3D" id="2.30.110.10">
    <property type="entry name" value="Electron Transport, Fmn-binding Protein, Chain A"/>
    <property type="match status" value="1"/>
</dbReference>
<evidence type="ECO:0000256" key="2">
    <source>
        <dbReference type="ARBA" id="ARBA00049106"/>
    </source>
</evidence>
<evidence type="ECO:0000256" key="1">
    <source>
        <dbReference type="ARBA" id="ARBA00008710"/>
    </source>
</evidence>
<dbReference type="InterPro" id="IPR012349">
    <property type="entry name" value="Split_barrel_FMN-bd"/>
</dbReference>
<dbReference type="NCBIfam" id="TIGR00026">
    <property type="entry name" value="hi_GC_TIGR00026"/>
    <property type="match status" value="1"/>
</dbReference>
<protein>
    <submittedName>
        <fullName evidence="3">Nitroreductase family deazaflavin-dependent oxidoreductase</fullName>
    </submittedName>
</protein>
<dbReference type="GO" id="GO:0005886">
    <property type="term" value="C:plasma membrane"/>
    <property type="evidence" value="ECO:0007669"/>
    <property type="project" value="TreeGrafter"/>
</dbReference>
<accession>A0A857MIE4</accession>